<accession>U2YKD6</accession>
<dbReference type="AlphaFoldDB" id="U2YKD6"/>
<dbReference type="eggNOG" id="ENOG5033MZ9">
    <property type="taxonomic scope" value="Bacteria"/>
</dbReference>
<proteinExistence type="predicted"/>
<evidence type="ECO:0008006" key="3">
    <source>
        <dbReference type="Google" id="ProtNLM"/>
    </source>
</evidence>
<evidence type="ECO:0000313" key="1">
    <source>
        <dbReference type="EMBL" id="GAD48747.1"/>
    </source>
</evidence>
<protein>
    <recommendedName>
        <fullName evidence="3">Porin domain-containing protein</fullName>
    </recommendedName>
</protein>
<evidence type="ECO:0000313" key="2">
    <source>
        <dbReference type="Proteomes" id="UP000016568"/>
    </source>
</evidence>
<reference evidence="1 2" key="1">
    <citation type="submission" date="2013-09" db="EMBL/GenBank/DDBJ databases">
        <title>Whole genome shotgun sequence of Novosphingobium tardaugens NBRC 16725.</title>
        <authorList>
            <person name="Isaki S."/>
            <person name="Hosoyama A."/>
            <person name="Tsuchikane K."/>
            <person name="Katsumata H."/>
            <person name="Ando Y."/>
            <person name="Yamazaki S."/>
            <person name="Fujita N."/>
        </authorList>
    </citation>
    <scope>NUCLEOTIDE SEQUENCE [LARGE SCALE GENOMIC DNA]</scope>
    <source>
        <strain evidence="1 2">NBRC 16725</strain>
    </source>
</reference>
<name>U2YKD6_9SPHN</name>
<dbReference type="EMBL" id="BASZ01000004">
    <property type="protein sequence ID" value="GAD48747.1"/>
    <property type="molecule type" value="Genomic_DNA"/>
</dbReference>
<comment type="caution">
    <text evidence="1">The sequence shown here is derived from an EMBL/GenBank/DDBJ whole genome shotgun (WGS) entry which is preliminary data.</text>
</comment>
<sequence>MSNRVHKAKLRSGISAAMLGATVALALAIPSAGFALVGSNSKSVSLAARGSFASFTPASVDPRMARLVAEHGATGGRLMRFTPAGGFNRPDRSVTVAVRVDDKVARAISVRTTIAAAQGKVGQNTVLITPTRYDLGMARDYRSFAQPVLQQSELRKIDMPDLSTFKSGKGEATAKPGRFSAHIDIEEQGPTGRAPRTLEAMNGQRLDVGGSYRVTRNLDVTAGVRYSQERDRLGPLTDQESQAVYVGTQFRF</sequence>
<dbReference type="Proteomes" id="UP000016568">
    <property type="component" value="Unassembled WGS sequence"/>
</dbReference>
<gene>
    <name evidence="1" type="ORF">NT2_04_01580</name>
</gene>
<organism evidence="1 2">
    <name type="scientific">Caenibius tardaugens NBRC 16725</name>
    <dbReference type="NCBI Taxonomy" id="1219035"/>
    <lineage>
        <taxon>Bacteria</taxon>
        <taxon>Pseudomonadati</taxon>
        <taxon>Pseudomonadota</taxon>
        <taxon>Alphaproteobacteria</taxon>
        <taxon>Sphingomonadales</taxon>
        <taxon>Erythrobacteraceae</taxon>
        <taxon>Caenibius</taxon>
    </lineage>
</organism>
<keyword evidence="2" id="KW-1185">Reference proteome</keyword>
<dbReference type="RefSeq" id="WP_021689654.1">
    <property type="nucleotide sequence ID" value="NZ_BASZ01000004.1"/>
</dbReference>